<protein>
    <submittedName>
        <fullName evidence="2">Uncharacterized protein</fullName>
    </submittedName>
</protein>
<dbReference type="InterPro" id="IPR008928">
    <property type="entry name" value="6-hairpin_glycosidase_sf"/>
</dbReference>
<organism evidence="2">
    <name type="scientific">bioreactor metagenome</name>
    <dbReference type="NCBI Taxonomy" id="1076179"/>
    <lineage>
        <taxon>unclassified sequences</taxon>
        <taxon>metagenomes</taxon>
        <taxon>ecological metagenomes</taxon>
    </lineage>
</organism>
<keyword evidence="1" id="KW-0812">Transmembrane</keyword>
<accession>A0A644XGA3</accession>
<keyword evidence="1" id="KW-1133">Transmembrane helix</keyword>
<dbReference type="GO" id="GO:0005975">
    <property type="term" value="P:carbohydrate metabolic process"/>
    <property type="evidence" value="ECO:0007669"/>
    <property type="project" value="InterPro"/>
</dbReference>
<proteinExistence type="predicted"/>
<dbReference type="SUPFAM" id="SSF48208">
    <property type="entry name" value="Six-hairpin glycosidases"/>
    <property type="match status" value="1"/>
</dbReference>
<evidence type="ECO:0000313" key="2">
    <source>
        <dbReference type="EMBL" id="MPM15266.1"/>
    </source>
</evidence>
<evidence type="ECO:0000256" key="1">
    <source>
        <dbReference type="SAM" id="Phobius"/>
    </source>
</evidence>
<keyword evidence="1" id="KW-0472">Membrane</keyword>
<reference evidence="2" key="1">
    <citation type="submission" date="2019-08" db="EMBL/GenBank/DDBJ databases">
        <authorList>
            <person name="Kucharzyk K."/>
            <person name="Murdoch R.W."/>
            <person name="Higgins S."/>
            <person name="Loffler F."/>
        </authorList>
    </citation>
    <scope>NUCLEOTIDE SEQUENCE</scope>
</reference>
<dbReference type="EMBL" id="VSSQ01002415">
    <property type="protein sequence ID" value="MPM15266.1"/>
    <property type="molecule type" value="Genomic_DNA"/>
</dbReference>
<dbReference type="Gene3D" id="1.50.10.10">
    <property type="match status" value="1"/>
</dbReference>
<dbReference type="AlphaFoldDB" id="A0A644XGA3"/>
<gene>
    <name evidence="2" type="ORF">SDC9_61634</name>
</gene>
<dbReference type="InterPro" id="IPR012341">
    <property type="entry name" value="6hp_glycosidase-like_sf"/>
</dbReference>
<sequence>MKKVYRTIIMILIILILSSYLGYIYLYKYIKKIEINSVISNEEITKEEEILINFIDSKLINEFGGIYTNYNNIKTEGDLTKGHDILSESQGMILNYYLYKNDQANYKKSFQYLKGNMILKNKLVSWRIENNKPSEVSATIDDLRIVRSLVIASEEFHNLRYRYYGIKVSNGIYKNLITDNRLIDFHDGYGKSNITTLCYLDLYAIKLLSLFDDKWNEVYNKSSEIIEQGYISKDLPLYRKYYDGSTNEYDKEENIDTLLSILVILNKAEVNEDISESTNWIKDRLKNFGYISTSYNVNMKDESKIESTAIYANIAQLAKVINDEELYKMAINKMKVFQVININSNIYGAFGNEKTEEVYSYDNLNALLALRRKFNK</sequence>
<comment type="caution">
    <text evidence="2">The sequence shown here is derived from an EMBL/GenBank/DDBJ whole genome shotgun (WGS) entry which is preliminary data.</text>
</comment>
<name>A0A644XGA3_9ZZZZ</name>
<feature type="transmembrane region" description="Helical" evidence="1">
    <location>
        <begin position="7"/>
        <end position="27"/>
    </location>
</feature>